<organism evidence="1 2">
    <name type="scientific">Ilumatobacter coccineus</name>
    <dbReference type="NCBI Taxonomy" id="467094"/>
    <lineage>
        <taxon>Bacteria</taxon>
        <taxon>Bacillati</taxon>
        <taxon>Actinomycetota</taxon>
        <taxon>Acidimicrobiia</taxon>
        <taxon>Acidimicrobiales</taxon>
        <taxon>Ilumatobacteraceae</taxon>
        <taxon>Ilumatobacter</taxon>
    </lineage>
</organism>
<proteinExistence type="predicted"/>
<reference evidence="1 2" key="1">
    <citation type="submission" date="2017-10" db="EMBL/GenBank/DDBJ databases">
        <title>Novel microbial diversity and functional potential in the marine mammal oral microbiome.</title>
        <authorList>
            <person name="Dudek N.K."/>
            <person name="Sun C.L."/>
            <person name="Burstein D."/>
            <person name="Kantor R.S."/>
            <person name="Aliaga Goltsman D.S."/>
            <person name="Bik E.M."/>
            <person name="Thomas B.C."/>
            <person name="Banfield J.F."/>
            <person name="Relman D.A."/>
        </authorList>
    </citation>
    <scope>NUCLEOTIDE SEQUENCE [LARGE SCALE GENOMIC DNA]</scope>
    <source>
        <strain evidence="1">DOLJORAL78_61_10</strain>
    </source>
</reference>
<dbReference type="AlphaFoldDB" id="A0A2G6KA01"/>
<dbReference type="InterPro" id="IPR010979">
    <property type="entry name" value="Ribosomal_uS13-like_H2TH"/>
</dbReference>
<dbReference type="SUPFAM" id="SSF46946">
    <property type="entry name" value="S13-like H2TH domain"/>
    <property type="match status" value="1"/>
</dbReference>
<evidence type="ECO:0000313" key="2">
    <source>
        <dbReference type="Proteomes" id="UP000230914"/>
    </source>
</evidence>
<dbReference type="GO" id="GO:0003676">
    <property type="term" value="F:nucleic acid binding"/>
    <property type="evidence" value="ECO:0007669"/>
    <property type="project" value="InterPro"/>
</dbReference>
<evidence type="ECO:0008006" key="3">
    <source>
        <dbReference type="Google" id="ProtNLM"/>
    </source>
</evidence>
<dbReference type="Proteomes" id="UP000230914">
    <property type="component" value="Unassembled WGS sequence"/>
</dbReference>
<evidence type="ECO:0000313" key="1">
    <source>
        <dbReference type="EMBL" id="PIE32497.1"/>
    </source>
</evidence>
<sequence length="225" mass="25647">MRSALVGRPMEHFDAHHLVGRPPTVGRIVESVEVVRRHLRVTWDDGVVLDSRLRSGGRWCLYRTEQPWQYSYRSMRASIHNRDFLAVCFGDVDVETYRLPDRRRHPCFGRPGPALARHTDCDLDIVNRILTYPDPDGLVRDVVIDQRVVRGLGNVDRSELLWTLGWHPSARVMELGIDAVHTLVDAIAQRVGSRDRLAVYGRTGRACSRCHTMIESMPVAPHGQL</sequence>
<comment type="caution">
    <text evidence="1">The sequence shown here is derived from an EMBL/GenBank/DDBJ whole genome shotgun (WGS) entry which is preliminary data.</text>
</comment>
<accession>A0A2G6KA01</accession>
<name>A0A2G6KA01_9ACTN</name>
<feature type="non-terminal residue" evidence="1">
    <location>
        <position position="225"/>
    </location>
</feature>
<dbReference type="Gene3D" id="1.10.8.50">
    <property type="match status" value="1"/>
</dbReference>
<gene>
    <name evidence="1" type="ORF">CSA55_03320</name>
</gene>
<dbReference type="EMBL" id="PDSL01000048">
    <property type="protein sequence ID" value="PIE32497.1"/>
    <property type="molecule type" value="Genomic_DNA"/>
</dbReference>
<protein>
    <recommendedName>
        <fullName evidence="3">DNA-(apurinic or apyrimidinic site) lyase</fullName>
    </recommendedName>
</protein>